<reference evidence="8 9" key="1">
    <citation type="journal article" date="2019" name="Philos. Trans. R. Soc. Lond., B, Biol. Sci.">
        <title>Ant behaviour and brain gene expression of defending hosts depend on the ecological success of the intruding social parasite.</title>
        <authorList>
            <person name="Kaur R."/>
            <person name="Stoldt M."/>
            <person name="Jongepier E."/>
            <person name="Feldmeyer B."/>
            <person name="Menzel F."/>
            <person name="Bornberg-Bauer E."/>
            <person name="Foitzik S."/>
        </authorList>
    </citation>
    <scope>NUCLEOTIDE SEQUENCE [LARGE SCALE GENOMIC DNA]</scope>
    <source>
        <tissue evidence="8">Whole body</tissue>
    </source>
</reference>
<dbReference type="EMBL" id="QBLH01002718">
    <property type="protein sequence ID" value="TGZ47658.1"/>
    <property type="molecule type" value="Genomic_DNA"/>
</dbReference>
<dbReference type="InterPro" id="IPR008906">
    <property type="entry name" value="HATC_C_dom"/>
</dbReference>
<evidence type="ECO:0000313" key="8">
    <source>
        <dbReference type="EMBL" id="TGZ47658.1"/>
    </source>
</evidence>
<keyword evidence="5" id="KW-0539">Nucleus</keyword>
<comment type="subcellular location">
    <subcellularLocation>
        <location evidence="1">Nucleus</location>
    </subcellularLocation>
</comment>
<evidence type="ECO:0000313" key="9">
    <source>
        <dbReference type="Proteomes" id="UP000310200"/>
    </source>
</evidence>
<dbReference type="InterPro" id="IPR012337">
    <property type="entry name" value="RNaseH-like_sf"/>
</dbReference>
<feature type="domain" description="HAT C-terminal dimerisation" evidence="7">
    <location>
        <begin position="385"/>
        <end position="463"/>
    </location>
</feature>
<keyword evidence="3" id="KW-0863">Zinc-finger</keyword>
<dbReference type="STRING" id="300112.A0A4S2KIZ3"/>
<name>A0A4S2KIZ3_9HYME</name>
<dbReference type="GO" id="GO:0008270">
    <property type="term" value="F:zinc ion binding"/>
    <property type="evidence" value="ECO:0007669"/>
    <property type="project" value="UniProtKB-KW"/>
</dbReference>
<evidence type="ECO:0000256" key="6">
    <source>
        <dbReference type="SAM" id="MobiDB-lite"/>
    </source>
</evidence>
<dbReference type="AlphaFoldDB" id="A0A4S2KIZ3"/>
<keyword evidence="9" id="KW-1185">Reference proteome</keyword>
<evidence type="ECO:0000256" key="5">
    <source>
        <dbReference type="ARBA" id="ARBA00023242"/>
    </source>
</evidence>
<dbReference type="InterPro" id="IPR052035">
    <property type="entry name" value="ZnF_BED_domain_contain"/>
</dbReference>
<dbReference type="PANTHER" id="PTHR46481">
    <property type="entry name" value="ZINC FINGER BED DOMAIN-CONTAINING PROTEIN 4"/>
    <property type="match status" value="1"/>
</dbReference>
<evidence type="ECO:0000256" key="4">
    <source>
        <dbReference type="ARBA" id="ARBA00022833"/>
    </source>
</evidence>
<gene>
    <name evidence="8" type="ORF">DBV15_03723</name>
</gene>
<feature type="compositionally biased region" description="Basic and acidic residues" evidence="6">
    <location>
        <begin position="1"/>
        <end position="21"/>
    </location>
</feature>
<feature type="region of interest" description="Disordered" evidence="6">
    <location>
        <begin position="1"/>
        <end position="43"/>
    </location>
</feature>
<evidence type="ECO:0000256" key="1">
    <source>
        <dbReference type="ARBA" id="ARBA00004123"/>
    </source>
</evidence>
<comment type="caution">
    <text evidence="8">The sequence shown here is derived from an EMBL/GenBank/DDBJ whole genome shotgun (WGS) entry which is preliminary data.</text>
</comment>
<evidence type="ECO:0000256" key="3">
    <source>
        <dbReference type="ARBA" id="ARBA00022771"/>
    </source>
</evidence>
<dbReference type="SUPFAM" id="SSF53098">
    <property type="entry name" value="Ribonuclease H-like"/>
    <property type="match status" value="1"/>
</dbReference>
<keyword evidence="2" id="KW-0479">Metal-binding</keyword>
<evidence type="ECO:0000256" key="2">
    <source>
        <dbReference type="ARBA" id="ARBA00022723"/>
    </source>
</evidence>
<dbReference type="GO" id="GO:0005634">
    <property type="term" value="C:nucleus"/>
    <property type="evidence" value="ECO:0007669"/>
    <property type="project" value="UniProtKB-SubCell"/>
</dbReference>
<evidence type="ECO:0000259" key="7">
    <source>
        <dbReference type="Pfam" id="PF05699"/>
    </source>
</evidence>
<dbReference type="GO" id="GO:0046983">
    <property type="term" value="F:protein dimerization activity"/>
    <property type="evidence" value="ECO:0007669"/>
    <property type="project" value="InterPro"/>
</dbReference>
<organism evidence="8 9">
    <name type="scientific">Temnothorax longispinosus</name>
    <dbReference type="NCBI Taxonomy" id="300112"/>
    <lineage>
        <taxon>Eukaryota</taxon>
        <taxon>Metazoa</taxon>
        <taxon>Ecdysozoa</taxon>
        <taxon>Arthropoda</taxon>
        <taxon>Hexapoda</taxon>
        <taxon>Insecta</taxon>
        <taxon>Pterygota</taxon>
        <taxon>Neoptera</taxon>
        <taxon>Endopterygota</taxon>
        <taxon>Hymenoptera</taxon>
        <taxon>Apocrita</taxon>
        <taxon>Aculeata</taxon>
        <taxon>Formicoidea</taxon>
        <taxon>Formicidae</taxon>
        <taxon>Myrmicinae</taxon>
        <taxon>Temnothorax</taxon>
    </lineage>
</organism>
<dbReference type="Pfam" id="PF05699">
    <property type="entry name" value="Dimer_Tnp_hAT"/>
    <property type="match status" value="1"/>
</dbReference>
<protein>
    <submittedName>
        <fullName evidence="8">Zinc finger BED domain-containing protein 4</fullName>
    </submittedName>
</protein>
<dbReference type="PANTHER" id="PTHR46481:SF10">
    <property type="entry name" value="ZINC FINGER BED DOMAIN-CONTAINING PROTEIN 39"/>
    <property type="match status" value="1"/>
</dbReference>
<dbReference type="Proteomes" id="UP000310200">
    <property type="component" value="Unassembled WGS sequence"/>
</dbReference>
<keyword evidence="4" id="KW-0862">Zinc</keyword>
<proteinExistence type="predicted"/>
<feature type="compositionally biased region" description="Polar residues" evidence="6">
    <location>
        <begin position="29"/>
        <end position="43"/>
    </location>
</feature>
<sequence>MELHKNNATNRKDNEPKESQSMKRKSHGLKTNNADTETSAGAGTSYETKVEAILPPIQVSASPKVATFERISNYDDGDCQAQILDAILYFICADHRPLNIVQCKGFKYLMKKLVPLYKIPNKTAIKRRLDIKYDTVAQIFKQKLNEASHVTITLDTWSEVGSSKSFLGVTYQINLGTSEDEIKKLILDANIKWNSTIYMIERFLEISNVIEKVLFTNDKVVFSNPEMPTADELKTLKEILDLLKPLEFVAQECSTENYIKVSKIIPLIKCTILEYQNTLNTKLTMALSANLKVTILAELEKWFGQIEFDNLISIATILDPRFKTVHFWNEKALANATCLLRDMINKLSSSFDELDVNSQEVTNYNLWIHHKFLTYKEGGTPPKDELSSYLASPLVSLKDDPLKTWESMKMLYPTLYILATKYLSIVATSIPAERLFSKTGIAAVQSRNRLAGKRLNKLLFLNSVNQEYWF</sequence>
<dbReference type="SUPFAM" id="SSF140996">
    <property type="entry name" value="Hermes dimerisation domain"/>
    <property type="match status" value="1"/>
</dbReference>
<accession>A0A4S2KIZ3</accession>